<dbReference type="PANTHER" id="PTHR13090:SF1">
    <property type="entry name" value="ARGININE-HYDROXYLASE NDUFAF5, MITOCHONDRIAL"/>
    <property type="match status" value="1"/>
</dbReference>
<dbReference type="EMBL" id="CP060717">
    <property type="protein sequence ID" value="QNN66332.1"/>
    <property type="molecule type" value="Genomic_DNA"/>
</dbReference>
<dbReference type="GO" id="GO:0008168">
    <property type="term" value="F:methyltransferase activity"/>
    <property type="evidence" value="ECO:0007669"/>
    <property type="project" value="UniProtKB-KW"/>
</dbReference>
<protein>
    <submittedName>
        <fullName evidence="3">SAM-dependent methyltransferase</fullName>
    </submittedName>
</protein>
<dbReference type="GO" id="GO:0032259">
    <property type="term" value="P:methylation"/>
    <property type="evidence" value="ECO:0007669"/>
    <property type="project" value="UniProtKB-KW"/>
</dbReference>
<reference evidence="3 4" key="1">
    <citation type="submission" date="2020-08" db="EMBL/GenBank/DDBJ databases">
        <title>Genome sequence of Sphingomonas rhizophila KACC 19189T.</title>
        <authorList>
            <person name="Hyun D.-W."/>
            <person name="Bae J.-W."/>
        </authorList>
    </citation>
    <scope>NUCLEOTIDE SEQUENCE [LARGE SCALE GENOMIC DNA]</scope>
    <source>
        <strain evidence="3 4">KACC 19189</strain>
    </source>
</reference>
<dbReference type="Proteomes" id="UP000515955">
    <property type="component" value="Chromosome"/>
</dbReference>
<dbReference type="PANTHER" id="PTHR13090">
    <property type="entry name" value="ARGININE-HYDROXYLASE NDUFAF5, MITOCHONDRIAL"/>
    <property type="match status" value="1"/>
</dbReference>
<evidence type="ECO:0000313" key="3">
    <source>
        <dbReference type="EMBL" id="QNN66332.1"/>
    </source>
</evidence>
<proteinExistence type="predicted"/>
<dbReference type="InterPro" id="IPR029063">
    <property type="entry name" value="SAM-dependent_MTases_sf"/>
</dbReference>
<dbReference type="RefSeq" id="WP_187543312.1">
    <property type="nucleotide sequence ID" value="NZ_CP060717.1"/>
</dbReference>
<dbReference type="KEGG" id="srhi:H9L12_02580"/>
<dbReference type="InterPro" id="IPR050602">
    <property type="entry name" value="Malonyl-ACP_OMT"/>
</dbReference>
<keyword evidence="1 3" id="KW-0489">Methyltransferase</keyword>
<sequence length="252" mass="27434">MSSPPDLFDPATRLLRRRRALAIGDPFLFDRAVDDLAERLGSIARPLPRMLLIGALSPTWAERLGAPGRTVTTWEPAFDGDELEIPSGPFDAVVAVGSLATVDRLPHLLVRIRQALESDSPFLGTLIGGDSLPALRKALIAADQASGGSVAPRAHPRIDAPTLAALLDRSGFANPVVGVDRLNLRYGSLDRLVADLRAAAETNILAARSHRFAGKRWRDRLEEPLVASGAQGRFEERFELLHWIAWSPPILR</sequence>
<gene>
    <name evidence="3" type="ORF">H9L12_02580</name>
</gene>
<accession>A0A7G9SEQ7</accession>
<keyword evidence="4" id="KW-1185">Reference proteome</keyword>
<evidence type="ECO:0000256" key="2">
    <source>
        <dbReference type="ARBA" id="ARBA00022679"/>
    </source>
</evidence>
<dbReference type="SUPFAM" id="SSF53335">
    <property type="entry name" value="S-adenosyl-L-methionine-dependent methyltransferases"/>
    <property type="match status" value="1"/>
</dbReference>
<dbReference type="Gene3D" id="3.40.50.150">
    <property type="entry name" value="Vaccinia Virus protein VP39"/>
    <property type="match status" value="1"/>
</dbReference>
<evidence type="ECO:0000313" key="4">
    <source>
        <dbReference type="Proteomes" id="UP000515955"/>
    </source>
</evidence>
<keyword evidence="2 3" id="KW-0808">Transferase</keyword>
<evidence type="ECO:0000256" key="1">
    <source>
        <dbReference type="ARBA" id="ARBA00022603"/>
    </source>
</evidence>
<organism evidence="3 4">
    <name type="scientific">Sphingomonas rhizophila</name>
    <dbReference type="NCBI Taxonomy" id="2071607"/>
    <lineage>
        <taxon>Bacteria</taxon>
        <taxon>Pseudomonadati</taxon>
        <taxon>Pseudomonadota</taxon>
        <taxon>Alphaproteobacteria</taxon>
        <taxon>Sphingomonadales</taxon>
        <taxon>Sphingomonadaceae</taxon>
        <taxon>Sphingomonas</taxon>
    </lineage>
</organism>
<dbReference type="AlphaFoldDB" id="A0A7G9SEQ7"/>
<name>A0A7G9SEQ7_9SPHN</name>